<name>A0A4R5VEK8_9BACT</name>
<evidence type="ECO:0000313" key="2">
    <source>
        <dbReference type="EMBL" id="TDK50842.1"/>
    </source>
</evidence>
<dbReference type="Pfam" id="PF13571">
    <property type="entry name" value="DUF4133"/>
    <property type="match status" value="1"/>
</dbReference>
<dbReference type="Proteomes" id="UP000295438">
    <property type="component" value="Unassembled WGS sequence"/>
</dbReference>
<dbReference type="InterPro" id="IPR025407">
    <property type="entry name" value="DUF4133"/>
</dbReference>
<sequence length="109" mass="12197">MKPSRIHKGLDHEMEFKGLRPPFLYHMIAVGVGTILLFLLLSGLGLAPMLAAFFTLAPIILLASKILAWNRDMGQYGLMKRSAYKQVPFSIRLRSRSPIRGLSKSKSGR</sequence>
<feature type="transmembrane region" description="Helical" evidence="1">
    <location>
        <begin position="23"/>
        <end position="44"/>
    </location>
</feature>
<evidence type="ECO:0000313" key="3">
    <source>
        <dbReference type="Proteomes" id="UP000295438"/>
    </source>
</evidence>
<keyword evidence="1" id="KW-0472">Membrane</keyword>
<dbReference type="EMBL" id="SMUW01000016">
    <property type="protein sequence ID" value="TDK50842.1"/>
    <property type="molecule type" value="Genomic_DNA"/>
</dbReference>
<keyword evidence="1" id="KW-0812">Transmembrane</keyword>
<organism evidence="2 3">
    <name type="scientific">Algoriphagus formosus</name>
    <dbReference type="NCBI Taxonomy" id="2007308"/>
    <lineage>
        <taxon>Bacteria</taxon>
        <taxon>Pseudomonadati</taxon>
        <taxon>Bacteroidota</taxon>
        <taxon>Cytophagia</taxon>
        <taxon>Cytophagales</taxon>
        <taxon>Cyclobacteriaceae</taxon>
        <taxon>Algoriphagus</taxon>
    </lineage>
</organism>
<accession>A0A4R5VEK8</accession>
<evidence type="ECO:0000256" key="1">
    <source>
        <dbReference type="SAM" id="Phobius"/>
    </source>
</evidence>
<proteinExistence type="predicted"/>
<feature type="transmembrane region" description="Helical" evidence="1">
    <location>
        <begin position="50"/>
        <end position="70"/>
    </location>
</feature>
<protein>
    <submittedName>
        <fullName evidence="2">DUF4133 domain-containing protein</fullName>
    </submittedName>
</protein>
<reference evidence="2 3" key="1">
    <citation type="submission" date="2019-03" db="EMBL/GenBank/DDBJ databases">
        <title>Algoriphagus aquimaris sp. nov., isolated form marine sediment in Pohang, Korea.</title>
        <authorList>
            <person name="Kim J."/>
            <person name="Yoon S.-H."/>
            <person name="Lee S.-S."/>
        </authorList>
    </citation>
    <scope>NUCLEOTIDE SEQUENCE [LARGE SCALE GENOMIC DNA]</scope>
    <source>
        <strain evidence="2 3">F21</strain>
    </source>
</reference>
<comment type="caution">
    <text evidence="2">The sequence shown here is derived from an EMBL/GenBank/DDBJ whole genome shotgun (WGS) entry which is preliminary data.</text>
</comment>
<keyword evidence="1" id="KW-1133">Transmembrane helix</keyword>
<dbReference type="RefSeq" id="WP_133389421.1">
    <property type="nucleotide sequence ID" value="NZ_SMUW01000016.1"/>
</dbReference>
<gene>
    <name evidence="2" type="ORF">E1898_00485</name>
</gene>
<dbReference type="AlphaFoldDB" id="A0A4R5VEK8"/>
<keyword evidence="3" id="KW-1185">Reference proteome</keyword>